<feature type="transmembrane region" description="Helical" evidence="1">
    <location>
        <begin position="313"/>
        <end position="330"/>
    </location>
</feature>
<evidence type="ECO:0000313" key="3">
    <source>
        <dbReference type="Proteomes" id="UP000266172"/>
    </source>
</evidence>
<feature type="transmembrane region" description="Helical" evidence="1">
    <location>
        <begin position="21"/>
        <end position="39"/>
    </location>
</feature>
<dbReference type="Proteomes" id="UP000266172">
    <property type="component" value="Unassembled WGS sequence"/>
</dbReference>
<sequence>MKDGEVRDFGRRDKIGYMFGDFGNDFTFIFASSFLMVFYTKVLGISGGMVGTLFLVARFVDAFTDVTMGRIVDAAPPARDGKFRCWIRRMCGPVALSSFLMYQTAMAQASMPWKIIYMYVTYLLWGSIFYTSINIPYGSMASAITTEASERTALSTSRSIGATLAGLVIGIVTPLFLYTTDADGNQVVRGGGTFTVVAGIFSILALLCYLVCYRMTTERVAVERDVDAESVSFAATLGAIARSRALLGMIGAAVFLLLSQLLISTMNNYIYPDYFGDARGISLFTLLSTLVILLVAAPLGVPVSRRFGKKEASVAGMLFSGVVFAVMYVLKLQNMWLFLWLGAIGYLGLGFFNTVIWANITDVIDDQEVQTGHRDDGTVYAVYSFARKVGQALAGGIGGWALQVIGYEPAAAAQTDAVRRGLYTTATLVPAIGFFIVAAILWFVYPLDKGRVEKNVEELKKKHLPAEH</sequence>
<comment type="caution">
    <text evidence="2">The sequence shown here is derived from an EMBL/GenBank/DDBJ whole genome shotgun (WGS) entry which is preliminary data.</text>
</comment>
<dbReference type="GO" id="GO:0008643">
    <property type="term" value="P:carbohydrate transport"/>
    <property type="evidence" value="ECO:0007669"/>
    <property type="project" value="InterPro"/>
</dbReference>
<dbReference type="InterPro" id="IPR001927">
    <property type="entry name" value="Na/Gal_symport"/>
</dbReference>
<dbReference type="AlphaFoldDB" id="A0A395V7X9"/>
<feature type="transmembrane region" description="Helical" evidence="1">
    <location>
        <begin position="283"/>
        <end position="301"/>
    </location>
</feature>
<name>A0A395V7X9_9FIRM</name>
<feature type="transmembrane region" description="Helical" evidence="1">
    <location>
        <begin position="116"/>
        <end position="138"/>
    </location>
</feature>
<feature type="transmembrane region" description="Helical" evidence="1">
    <location>
        <begin position="336"/>
        <end position="358"/>
    </location>
</feature>
<accession>A0A395V7X9</accession>
<keyword evidence="1" id="KW-0812">Transmembrane</keyword>
<dbReference type="EMBL" id="QRVL01000010">
    <property type="protein sequence ID" value="RGS38843.1"/>
    <property type="molecule type" value="Genomic_DNA"/>
</dbReference>
<organism evidence="2 3">
    <name type="scientific">Roseburia hominis</name>
    <dbReference type="NCBI Taxonomy" id="301301"/>
    <lineage>
        <taxon>Bacteria</taxon>
        <taxon>Bacillati</taxon>
        <taxon>Bacillota</taxon>
        <taxon>Clostridia</taxon>
        <taxon>Lachnospirales</taxon>
        <taxon>Lachnospiraceae</taxon>
        <taxon>Roseburia</taxon>
    </lineage>
</organism>
<feature type="transmembrane region" description="Helical" evidence="1">
    <location>
        <begin position="422"/>
        <end position="445"/>
    </location>
</feature>
<evidence type="ECO:0000313" key="2">
    <source>
        <dbReference type="EMBL" id="RGS38843.1"/>
    </source>
</evidence>
<gene>
    <name evidence="2" type="ORF">DWX93_11490</name>
</gene>
<dbReference type="InterPro" id="IPR039672">
    <property type="entry name" value="MFS_2"/>
</dbReference>
<feature type="transmembrane region" description="Helical" evidence="1">
    <location>
        <begin position="159"/>
        <end position="179"/>
    </location>
</feature>
<keyword evidence="1" id="KW-1133">Transmembrane helix</keyword>
<dbReference type="PANTHER" id="PTHR11328:SF24">
    <property type="entry name" value="MAJOR FACILITATOR SUPERFAMILY (MFS) PROFILE DOMAIN-CONTAINING PROTEIN"/>
    <property type="match status" value="1"/>
</dbReference>
<dbReference type="InterPro" id="IPR036259">
    <property type="entry name" value="MFS_trans_sf"/>
</dbReference>
<dbReference type="SUPFAM" id="SSF103473">
    <property type="entry name" value="MFS general substrate transporter"/>
    <property type="match status" value="1"/>
</dbReference>
<proteinExistence type="predicted"/>
<feature type="transmembrane region" description="Helical" evidence="1">
    <location>
        <begin position="45"/>
        <end position="64"/>
    </location>
</feature>
<reference evidence="2 3" key="1">
    <citation type="submission" date="2018-08" db="EMBL/GenBank/DDBJ databases">
        <title>A genome reference for cultivated species of the human gut microbiota.</title>
        <authorList>
            <person name="Zou Y."/>
            <person name="Xue W."/>
            <person name="Luo G."/>
        </authorList>
    </citation>
    <scope>NUCLEOTIDE SEQUENCE [LARGE SCALE GENOMIC DNA]</scope>
    <source>
        <strain evidence="2 3">AF22-12AC</strain>
    </source>
</reference>
<evidence type="ECO:0000256" key="1">
    <source>
        <dbReference type="SAM" id="Phobius"/>
    </source>
</evidence>
<dbReference type="CDD" id="cd17332">
    <property type="entry name" value="MFS_MelB_like"/>
    <property type="match status" value="1"/>
</dbReference>
<feature type="transmembrane region" description="Helical" evidence="1">
    <location>
        <begin position="191"/>
        <end position="212"/>
    </location>
</feature>
<dbReference type="GO" id="GO:0015293">
    <property type="term" value="F:symporter activity"/>
    <property type="evidence" value="ECO:0007669"/>
    <property type="project" value="InterPro"/>
</dbReference>
<dbReference type="Pfam" id="PF13347">
    <property type="entry name" value="MFS_2"/>
    <property type="match status" value="1"/>
</dbReference>
<dbReference type="RefSeq" id="WP_118097738.1">
    <property type="nucleotide sequence ID" value="NZ_QRVL01000010.1"/>
</dbReference>
<dbReference type="NCBIfam" id="TIGR00792">
    <property type="entry name" value="gph"/>
    <property type="match status" value="1"/>
</dbReference>
<dbReference type="GO" id="GO:0005886">
    <property type="term" value="C:plasma membrane"/>
    <property type="evidence" value="ECO:0007669"/>
    <property type="project" value="TreeGrafter"/>
</dbReference>
<protein>
    <submittedName>
        <fullName evidence="2">MFS transporter</fullName>
    </submittedName>
</protein>
<dbReference type="GO" id="GO:0006814">
    <property type="term" value="P:sodium ion transport"/>
    <property type="evidence" value="ECO:0007669"/>
    <property type="project" value="InterPro"/>
</dbReference>
<feature type="transmembrane region" description="Helical" evidence="1">
    <location>
        <begin position="245"/>
        <end position="263"/>
    </location>
</feature>
<keyword evidence="1" id="KW-0472">Membrane</keyword>
<dbReference type="PANTHER" id="PTHR11328">
    <property type="entry name" value="MAJOR FACILITATOR SUPERFAMILY DOMAIN-CONTAINING PROTEIN"/>
    <property type="match status" value="1"/>
</dbReference>
<dbReference type="Gene3D" id="1.20.1250.20">
    <property type="entry name" value="MFS general substrate transporter like domains"/>
    <property type="match status" value="2"/>
</dbReference>